<reference evidence="1 2" key="1">
    <citation type="submission" date="2015-09" db="EMBL/GenBank/DDBJ databases">
        <authorList>
            <person name="Jackson K.R."/>
            <person name="Lunt B.L."/>
            <person name="Fisher J.N.B."/>
            <person name="Gardner A.V."/>
            <person name="Bailey M.E."/>
            <person name="Deus L.M."/>
            <person name="Earl A.S."/>
            <person name="Gibby P.D."/>
            <person name="Hartmann K.A."/>
            <person name="Liu J.E."/>
            <person name="Manci A.M."/>
            <person name="Nielsen D.A."/>
            <person name="Solomon M.B."/>
            <person name="Breakwell D.P."/>
            <person name="Burnett S.H."/>
            <person name="Grose J.H."/>
        </authorList>
    </citation>
    <scope>NUCLEOTIDE SEQUENCE [LARGE SCALE GENOMIC DNA]</scope>
    <source>
        <strain evidence="1 2">16</strain>
    </source>
</reference>
<dbReference type="Gene3D" id="3.20.20.370">
    <property type="entry name" value="Glycoside hydrolase/deacetylase"/>
    <property type="match status" value="1"/>
</dbReference>
<dbReference type="SUPFAM" id="SSF88713">
    <property type="entry name" value="Glycoside hydrolase/deacetylase"/>
    <property type="match status" value="1"/>
</dbReference>
<dbReference type="PANTHER" id="PTHR43123">
    <property type="entry name" value="POLYSACCHARIDE DEACETYLASE-RELATED"/>
    <property type="match status" value="1"/>
</dbReference>
<sequence length="295" mass="32248">MKPAFPNDRYGYVPITRFTDFRWPNGARLALFVCLGIEDYTPDSGQTENLIAGTPAPDWVNRSWRDYGNRVGAFRLIDRLAEFGIRPAVLLNTAVYDTAPDLIAHARAAGAEMIGHGLTNSHSLAGMGPDEEAAYVGAVADRIEAEEGRRPGGWSSMWLAHTPTTLASLRGAGYRYLLDLHLDDRPVWLKAGDDRILALPYGLELNDSSTVIGRNASAADFEWMIVDAFDEMRAAAAHQPLVMSIVVHSFISGQPFRLRALTRALEHIAGAGDAVWLATPAEIAAVIEEDPRRAP</sequence>
<dbReference type="InterPro" id="IPR011330">
    <property type="entry name" value="Glyco_hydro/deAcase_b/a-brl"/>
</dbReference>
<name>A0A0P6VVN1_9HYPH</name>
<evidence type="ECO:0000313" key="2">
    <source>
        <dbReference type="Proteomes" id="UP000048984"/>
    </source>
</evidence>
<gene>
    <name evidence="1" type="ORF">ABB55_24710</name>
</gene>
<dbReference type="Proteomes" id="UP000048984">
    <property type="component" value="Unassembled WGS sequence"/>
</dbReference>
<dbReference type="RefSeq" id="WP_054361197.1">
    <property type="nucleotide sequence ID" value="NZ_LJYW01000001.1"/>
</dbReference>
<dbReference type="GO" id="GO:0005975">
    <property type="term" value="P:carbohydrate metabolic process"/>
    <property type="evidence" value="ECO:0007669"/>
    <property type="project" value="InterPro"/>
</dbReference>
<dbReference type="AlphaFoldDB" id="A0A0P6VVN1"/>
<reference evidence="1 2" key="2">
    <citation type="submission" date="2015-10" db="EMBL/GenBank/DDBJ databases">
        <title>Draft Genome Sequence of Prosthecomicrobium hirschii ATCC 27832.</title>
        <authorList>
            <person name="Daniel J."/>
            <person name="Givan S.A."/>
            <person name="Brun Y.V."/>
            <person name="Brown P.J."/>
        </authorList>
    </citation>
    <scope>NUCLEOTIDE SEQUENCE [LARGE SCALE GENOMIC DNA]</scope>
    <source>
        <strain evidence="1 2">16</strain>
    </source>
</reference>
<organism evidence="1 2">
    <name type="scientific">Prosthecodimorpha hirschii</name>
    <dbReference type="NCBI Taxonomy" id="665126"/>
    <lineage>
        <taxon>Bacteria</taxon>
        <taxon>Pseudomonadati</taxon>
        <taxon>Pseudomonadota</taxon>
        <taxon>Alphaproteobacteria</taxon>
        <taxon>Hyphomicrobiales</taxon>
        <taxon>Ancalomicrobiaceae</taxon>
        <taxon>Prosthecodimorpha</taxon>
    </lineage>
</organism>
<dbReference type="STRING" id="665126.ABB55_24710"/>
<evidence type="ECO:0000313" key="1">
    <source>
        <dbReference type="EMBL" id="KPL55030.1"/>
    </source>
</evidence>
<proteinExistence type="predicted"/>
<comment type="caution">
    <text evidence="1">The sequence shown here is derived from an EMBL/GenBank/DDBJ whole genome shotgun (WGS) entry which is preliminary data.</text>
</comment>
<dbReference type="EMBL" id="LJYW01000001">
    <property type="protein sequence ID" value="KPL55030.1"/>
    <property type="molecule type" value="Genomic_DNA"/>
</dbReference>
<keyword evidence="2" id="KW-1185">Reference proteome</keyword>
<dbReference type="PANTHER" id="PTHR43123:SF4">
    <property type="entry name" value="POLYSACCHARIDE DEACETYLASE"/>
    <property type="match status" value="1"/>
</dbReference>
<protein>
    <submittedName>
        <fullName evidence="1">Polysaccharide deacetylase</fullName>
    </submittedName>
</protein>
<accession>A0A0P6VVN1</accession>